<dbReference type="SUPFAM" id="SSF46785">
    <property type="entry name" value="Winged helix' DNA-binding domain"/>
    <property type="match status" value="1"/>
</dbReference>
<dbReference type="InterPro" id="IPR036388">
    <property type="entry name" value="WH-like_DNA-bd_sf"/>
</dbReference>
<dbReference type="PANTHER" id="PTHR33164:SF99">
    <property type="entry name" value="MARR FAMILY REGULATORY PROTEIN"/>
    <property type="match status" value="1"/>
</dbReference>
<dbReference type="InterPro" id="IPR000835">
    <property type="entry name" value="HTH_MarR-typ"/>
</dbReference>
<dbReference type="EMBL" id="VJXR01000036">
    <property type="protein sequence ID" value="TRW44762.1"/>
    <property type="molecule type" value="Genomic_DNA"/>
</dbReference>
<evidence type="ECO:0000259" key="1">
    <source>
        <dbReference type="PROSITE" id="PS50995"/>
    </source>
</evidence>
<comment type="caution">
    <text evidence="2">The sequence shown here is derived from an EMBL/GenBank/DDBJ whole genome shotgun (WGS) entry which is preliminary data.</text>
</comment>
<dbReference type="GO" id="GO:0003700">
    <property type="term" value="F:DNA-binding transcription factor activity"/>
    <property type="evidence" value="ECO:0007669"/>
    <property type="project" value="InterPro"/>
</dbReference>
<dbReference type="Proteomes" id="UP000318693">
    <property type="component" value="Unassembled WGS sequence"/>
</dbReference>
<keyword evidence="4" id="KW-1185">Reference proteome</keyword>
<dbReference type="EMBL" id="VJXR01000044">
    <property type="protein sequence ID" value="TRW44443.1"/>
    <property type="molecule type" value="Genomic_DNA"/>
</dbReference>
<dbReference type="PANTHER" id="PTHR33164">
    <property type="entry name" value="TRANSCRIPTIONAL REGULATOR, MARR FAMILY"/>
    <property type="match status" value="1"/>
</dbReference>
<evidence type="ECO:0000313" key="2">
    <source>
        <dbReference type="EMBL" id="TRW44443.1"/>
    </source>
</evidence>
<sequence>MVAMTTQTPSTMRWLDADQQHSWRQLLRGSAQLFDDVNHDLEQQSGLSLSEYEVLVRLSEADGRTLRMSVLAAELVHSRSRVTHTIRRMEQAGLVERRTCADDRRGVNCTLTDAGFARLEEIAPGHVASVRARLVDRLTPAQMRQLGEIMSVFVHGEDEDGATA</sequence>
<dbReference type="Gene3D" id="1.10.10.10">
    <property type="entry name" value="Winged helix-like DNA-binding domain superfamily/Winged helix DNA-binding domain"/>
    <property type="match status" value="1"/>
</dbReference>
<organism evidence="2 4">
    <name type="scientific">Georgenia yuyongxinii</name>
    <dbReference type="NCBI Taxonomy" id="2589797"/>
    <lineage>
        <taxon>Bacteria</taxon>
        <taxon>Bacillati</taxon>
        <taxon>Actinomycetota</taxon>
        <taxon>Actinomycetes</taxon>
        <taxon>Micrococcales</taxon>
        <taxon>Bogoriellaceae</taxon>
        <taxon>Georgenia</taxon>
    </lineage>
</organism>
<dbReference type="AlphaFoldDB" id="A0A552WPL8"/>
<proteinExistence type="predicted"/>
<evidence type="ECO:0000313" key="3">
    <source>
        <dbReference type="EMBL" id="TRW44762.1"/>
    </source>
</evidence>
<dbReference type="SMART" id="SM00347">
    <property type="entry name" value="HTH_MARR"/>
    <property type="match status" value="1"/>
</dbReference>
<protein>
    <submittedName>
        <fullName evidence="2">MarR family transcriptional regulator</fullName>
    </submittedName>
</protein>
<dbReference type="PROSITE" id="PS50995">
    <property type="entry name" value="HTH_MARR_2"/>
    <property type="match status" value="1"/>
</dbReference>
<dbReference type="Pfam" id="PF12802">
    <property type="entry name" value="MarR_2"/>
    <property type="match status" value="1"/>
</dbReference>
<feature type="domain" description="HTH marR-type" evidence="1">
    <location>
        <begin position="19"/>
        <end position="155"/>
    </location>
</feature>
<accession>A0A552WPL8</accession>
<name>A0A552WPL8_9MICO</name>
<dbReference type="InterPro" id="IPR036390">
    <property type="entry name" value="WH_DNA-bd_sf"/>
</dbReference>
<dbReference type="InterPro" id="IPR039422">
    <property type="entry name" value="MarR/SlyA-like"/>
</dbReference>
<reference evidence="2 4" key="1">
    <citation type="submission" date="2019-07" db="EMBL/GenBank/DDBJ databases">
        <title>Georgenia wutianyii sp. nov. and Georgenia *** sp. nov. isolated from plateau pika (Ochotona curzoniae) in the Qinghai-Tibet plateau of China.</title>
        <authorList>
            <person name="Tian Z."/>
        </authorList>
    </citation>
    <scope>NUCLEOTIDE SEQUENCE [LARGE SCALE GENOMIC DNA]</scope>
    <source>
        <strain evidence="2 4">Z446</strain>
    </source>
</reference>
<evidence type="ECO:0000313" key="4">
    <source>
        <dbReference type="Proteomes" id="UP000318693"/>
    </source>
</evidence>
<gene>
    <name evidence="3" type="ORF">FJ693_12310</name>
    <name evidence="2" type="ORF">FJ693_13640</name>
</gene>
<dbReference type="GO" id="GO:0006950">
    <property type="term" value="P:response to stress"/>
    <property type="evidence" value="ECO:0007669"/>
    <property type="project" value="TreeGrafter"/>
</dbReference>